<evidence type="ECO:0000256" key="1">
    <source>
        <dbReference type="SAM" id="MobiDB-lite"/>
    </source>
</evidence>
<sequence>MHFTQNVAQHAEGDHQHQIEGSAVDSVHTYRGDCRNSGYQKPQRNGQHAGKQTDQWNVHHQQHYVSDQQRCNQPPDDIRLFSEHRRPRGDVVQRQRAHHHRRGTGARHAERQHRDERAAGRGVVGGFWCCYATNIPLAKAVAVAAELFLGHVGDGTGNGGASARQNADEKANH</sequence>
<dbReference type="EMBL" id="VSSQ01093098">
    <property type="protein sequence ID" value="MPN38087.1"/>
    <property type="molecule type" value="Genomic_DNA"/>
</dbReference>
<feature type="region of interest" description="Disordered" evidence="1">
    <location>
        <begin position="1"/>
        <end position="20"/>
    </location>
</feature>
<organism evidence="2">
    <name type="scientific">bioreactor metagenome</name>
    <dbReference type="NCBI Taxonomy" id="1076179"/>
    <lineage>
        <taxon>unclassified sequences</taxon>
        <taxon>metagenomes</taxon>
        <taxon>ecological metagenomes</taxon>
    </lineage>
</organism>
<feature type="region of interest" description="Disordered" evidence="1">
    <location>
        <begin position="88"/>
        <end position="117"/>
    </location>
</feature>
<accession>A0A645HGK5</accession>
<protein>
    <submittedName>
        <fullName evidence="2">Uncharacterized protein</fullName>
    </submittedName>
</protein>
<comment type="caution">
    <text evidence="2">The sequence shown here is derived from an EMBL/GenBank/DDBJ whole genome shotgun (WGS) entry which is preliminary data.</text>
</comment>
<feature type="compositionally biased region" description="Basic and acidic residues" evidence="1">
    <location>
        <begin position="107"/>
        <end position="117"/>
    </location>
</feature>
<gene>
    <name evidence="2" type="ORF">SDC9_185611</name>
</gene>
<dbReference type="AlphaFoldDB" id="A0A645HGK5"/>
<proteinExistence type="predicted"/>
<feature type="compositionally biased region" description="Polar residues" evidence="1">
    <location>
        <begin position="37"/>
        <end position="52"/>
    </location>
</feature>
<reference evidence="2" key="1">
    <citation type="submission" date="2019-08" db="EMBL/GenBank/DDBJ databases">
        <authorList>
            <person name="Kucharzyk K."/>
            <person name="Murdoch R.W."/>
            <person name="Higgins S."/>
            <person name="Loffler F."/>
        </authorList>
    </citation>
    <scope>NUCLEOTIDE SEQUENCE</scope>
</reference>
<evidence type="ECO:0000313" key="2">
    <source>
        <dbReference type="EMBL" id="MPN38087.1"/>
    </source>
</evidence>
<feature type="region of interest" description="Disordered" evidence="1">
    <location>
        <begin position="29"/>
        <end position="52"/>
    </location>
</feature>
<name>A0A645HGK5_9ZZZZ</name>
<feature type="compositionally biased region" description="Basic residues" evidence="1">
    <location>
        <begin position="95"/>
        <end position="105"/>
    </location>
</feature>